<proteinExistence type="predicted"/>
<keyword evidence="1" id="KW-0004">4Fe-4S</keyword>
<dbReference type="PROSITE" id="PS00198">
    <property type="entry name" value="4FE4S_FER_1"/>
    <property type="match status" value="1"/>
</dbReference>
<dbReference type="SUPFAM" id="SSF54862">
    <property type="entry name" value="4Fe-4S ferredoxins"/>
    <property type="match status" value="1"/>
</dbReference>
<evidence type="ECO:0000256" key="3">
    <source>
        <dbReference type="ARBA" id="ARBA00023004"/>
    </source>
</evidence>
<comment type="caution">
    <text evidence="6">The sequence shown here is derived from an EMBL/GenBank/DDBJ whole genome shotgun (WGS) entry which is preliminary data.</text>
</comment>
<dbReference type="InterPro" id="IPR017896">
    <property type="entry name" value="4Fe4S_Fe-S-bd"/>
</dbReference>
<dbReference type="GO" id="GO:0046872">
    <property type="term" value="F:metal ion binding"/>
    <property type="evidence" value="ECO:0007669"/>
    <property type="project" value="UniProtKB-KW"/>
</dbReference>
<dbReference type="PROSITE" id="PS51379">
    <property type="entry name" value="4FE4S_FER_2"/>
    <property type="match status" value="2"/>
</dbReference>
<dbReference type="OrthoDB" id="204405at2759"/>
<dbReference type="InterPro" id="IPR017900">
    <property type="entry name" value="4Fe4S_Fe_S_CS"/>
</dbReference>
<name>A0A8T2T0B8_CERRI</name>
<organism evidence="6 7">
    <name type="scientific">Ceratopteris richardii</name>
    <name type="common">Triangle waterfern</name>
    <dbReference type="NCBI Taxonomy" id="49495"/>
    <lineage>
        <taxon>Eukaryota</taxon>
        <taxon>Viridiplantae</taxon>
        <taxon>Streptophyta</taxon>
        <taxon>Embryophyta</taxon>
        <taxon>Tracheophyta</taxon>
        <taxon>Polypodiopsida</taxon>
        <taxon>Polypodiidae</taxon>
        <taxon>Polypodiales</taxon>
        <taxon>Pteridineae</taxon>
        <taxon>Pteridaceae</taxon>
        <taxon>Parkerioideae</taxon>
        <taxon>Ceratopteris</taxon>
    </lineage>
</organism>
<dbReference type="PANTHER" id="PTHR24960:SF79">
    <property type="entry name" value="PHOTOSYSTEM I IRON-SULFUR CENTER"/>
    <property type="match status" value="1"/>
</dbReference>
<keyword evidence="3" id="KW-0408">Iron</keyword>
<feature type="domain" description="4Fe-4S ferredoxin-type" evidence="5">
    <location>
        <begin position="140"/>
        <end position="171"/>
    </location>
</feature>
<dbReference type="OMA" id="HWFKLIC"/>
<keyword evidence="4" id="KW-0411">Iron-sulfur</keyword>
<dbReference type="PANTHER" id="PTHR24960">
    <property type="entry name" value="PHOTOSYSTEM I IRON-SULFUR CENTER-RELATED"/>
    <property type="match status" value="1"/>
</dbReference>
<dbReference type="InterPro" id="IPR050157">
    <property type="entry name" value="PSI_iron-sulfur_center"/>
</dbReference>
<dbReference type="EMBL" id="CM035421">
    <property type="protein sequence ID" value="KAH7387992.1"/>
    <property type="molecule type" value="Genomic_DNA"/>
</dbReference>
<dbReference type="AlphaFoldDB" id="A0A8T2T0B8"/>
<evidence type="ECO:0000256" key="2">
    <source>
        <dbReference type="ARBA" id="ARBA00022723"/>
    </source>
</evidence>
<dbReference type="Proteomes" id="UP000825935">
    <property type="component" value="Chromosome 16"/>
</dbReference>
<accession>A0A8T2T0B8</accession>
<evidence type="ECO:0000313" key="6">
    <source>
        <dbReference type="EMBL" id="KAH7387992.1"/>
    </source>
</evidence>
<gene>
    <name evidence="6" type="ORF">KP509_16G052400</name>
</gene>
<evidence type="ECO:0000256" key="4">
    <source>
        <dbReference type="ARBA" id="ARBA00023014"/>
    </source>
</evidence>
<protein>
    <recommendedName>
        <fullName evidence="5">4Fe-4S ferredoxin-type domain-containing protein</fullName>
    </recommendedName>
</protein>
<evidence type="ECO:0000313" key="7">
    <source>
        <dbReference type="Proteomes" id="UP000825935"/>
    </source>
</evidence>
<dbReference type="Pfam" id="PF25160">
    <property type="entry name" value="LdpA_Fe-S-bd"/>
    <property type="match status" value="1"/>
</dbReference>
<reference evidence="6" key="1">
    <citation type="submission" date="2021-08" db="EMBL/GenBank/DDBJ databases">
        <title>WGS assembly of Ceratopteris richardii.</title>
        <authorList>
            <person name="Marchant D.B."/>
            <person name="Chen G."/>
            <person name="Jenkins J."/>
            <person name="Shu S."/>
            <person name="Leebens-Mack J."/>
            <person name="Grimwood J."/>
            <person name="Schmutz J."/>
            <person name="Soltis P."/>
            <person name="Soltis D."/>
            <person name="Chen Z.-H."/>
        </authorList>
    </citation>
    <scope>NUCLEOTIDE SEQUENCE</scope>
    <source>
        <strain evidence="6">Whitten #5841</strain>
        <tissue evidence="6">Leaf</tissue>
    </source>
</reference>
<keyword evidence="2" id="KW-0479">Metal-binding</keyword>
<dbReference type="GO" id="GO:0051539">
    <property type="term" value="F:4 iron, 4 sulfur cluster binding"/>
    <property type="evidence" value="ECO:0007669"/>
    <property type="project" value="UniProtKB-KW"/>
</dbReference>
<dbReference type="Gene3D" id="3.30.70.20">
    <property type="match status" value="1"/>
</dbReference>
<feature type="domain" description="4Fe-4S ferredoxin-type" evidence="5">
    <location>
        <begin position="176"/>
        <end position="205"/>
    </location>
</feature>
<dbReference type="InterPro" id="IPR057431">
    <property type="entry name" value="LdpA_Fe-S-bd"/>
</dbReference>
<evidence type="ECO:0000259" key="5">
    <source>
        <dbReference type="PROSITE" id="PS51379"/>
    </source>
</evidence>
<dbReference type="InterPro" id="IPR021039">
    <property type="entry name" value="Fe-S-bd_prot_LdpA_C"/>
</dbReference>
<sequence length="409" mass="44185">MAVFIPTLSLASSSMQTTVRAGPLQHASLPYEADLRSSIRLGLNTSSTSPHDSLVAGRWVKLICGASFEDVADVRNLSLVYTLAGVDCIDCAAESSVVRAVKEGIDAAVGLAVTLQPGSIALQRPWIMVSINDDEDVHFRKAVFDSSLCPTSCPRPCECICPASAIMLSSSSNMTLTGGVLNDRCYGCGRCITVCPLGLIGARSYTRNYMDVADLLESGNVDAIEIHTNARDLEAFKNLWRNLCSSIEVLKLVAVSLPDLGDDMQKKMGFMYDVMKPDLKALNLWQLDGRPMSGDIGAGATKAVVRLATKVLAYTDRPPGFLQLAGGTNFHTVRAMETSGLFEQDAEKKEMKYSKIAGIAYGGYARKILSEILSTINQNTSSSKLEDFPLLLVKAVREANLLVSLLKER</sequence>
<dbReference type="Pfam" id="PF12617">
    <property type="entry name" value="LdpA_C"/>
    <property type="match status" value="1"/>
</dbReference>
<keyword evidence="7" id="KW-1185">Reference proteome</keyword>
<evidence type="ECO:0000256" key="1">
    <source>
        <dbReference type="ARBA" id="ARBA00022485"/>
    </source>
</evidence>